<dbReference type="CDD" id="cd17936">
    <property type="entry name" value="EEXXEc_NFX1"/>
    <property type="match status" value="1"/>
</dbReference>
<evidence type="ECO:0000256" key="3">
    <source>
        <dbReference type="ARBA" id="ARBA00022723"/>
    </source>
</evidence>
<dbReference type="GO" id="GO:0004386">
    <property type="term" value="F:helicase activity"/>
    <property type="evidence" value="ECO:0007669"/>
    <property type="project" value="InterPro"/>
</dbReference>
<feature type="region of interest" description="Disordered" evidence="9">
    <location>
        <begin position="1"/>
        <end position="107"/>
    </location>
</feature>
<dbReference type="FunFam" id="3.40.50.300:FF:001660">
    <property type="entry name" value="NF-X1 finger and helicase protein, putative"/>
    <property type="match status" value="1"/>
</dbReference>
<dbReference type="InterPro" id="IPR041677">
    <property type="entry name" value="DNA2/NAM7_AAA_11"/>
</dbReference>
<dbReference type="PROSITE" id="PS51981">
    <property type="entry name" value="ZF_RZ"/>
    <property type="match status" value="1"/>
</dbReference>
<sequence length="2030" mass="228443">MAGSGERSNRRPPFFHRRRPSERESNQPGMEHQQTNANPQTPGGSRRHSSGQYNRNQQQYGNKGQRHHSFSHHNPNPIPSTSGVPPSPSHRRNPQNAGSSSSSEFRSRARFKMNTWSPNGPNAGSTNDLSPAVLEEFLSTGIDKIRLSDDSRQAFIGHLASQNGLEKVRQLLEAEYSINYSITRPKFGTHCVTFLRILSNSAVLSSLALEQQVRTIYNVVYGPNGERAVPFFDRVLECLVALKPDEEPGSMELEEWQDALEATTSVFLNTLRMNQGAAIQEKLKYIGQRLAGIAHSDDHNGNDQLAAISQNISNITSILSAGAEVPQERTSRDFKKRPKEEEEEVVDLPGELSLLGPRHDNDHELISDISILPTVTEILSNRSEFLPTKRAYEETSRHHQTGIQRLVDIQFRLLREDTSGQVRNATRFILKHWEQIMAPVHSSGDWQAKRKLVRDGCPTPLRLYFGVDIQKLQFEGKGGLEAVVEFEQPRALRRWTFAKRQWWWRKAMELRENKSIVALIEKTAEDTNVIFLVVAHRNVSNHEQANPEQPHEARPINDLCTDPDRAAIGLRMIALGNELEQARLIHLATKYRACDGQQALLMVEFPAVLYRQFEGILRCLKMIHSNPTKLPFNRWLAPRLEGLEERLSDHTIQPDGSLIPPPAYLCGQSLDLSACCDPPPGSTTAAPNTLTFTLGDDPDKVVKSLAQKSSLDHGQAKAMISAFRHEVALTQGPPGCGKSYVGVKMVAALLANKARLSLGPILCICYTNHALDQFLNELLKLGITNIARIGSPSPLPHIESLAFDNYKKSCPKVQIRGFGREIGATKEKMTRLQEQISDLCSQLEANSSAMVMGYLEKNLPQKLQDIFNGAKSYGFDPTCQDRTEALSFWMGGAVGTPEGDDGRSLEELLDVPTWSFTPSERYRLFSHCHQSVVDGLAQRLQALLEQFALTKKARTSLFLDSDRINLGKVDILGITTVGLVNNSELVRTLPAKVMVCEEAGEVLESHVLTALLPSIQHVILIGDHLQLRPKISTSSLSKEYDRRGEPRYNLDESLFERLANVKFNVRKQNEDEEEVVEKVGFPIGQLDIQRRMHPSIANLVRTTLYPELQDHEVTTRYPDVAGLKRRLFWLDHRNFEDPSDPGETMQSKTNTWEARMVVSLVTYLARQGVYKTGEIAVLTPYINQMRMLMEMLEDIVDYDISDRDMEELDVPDADEEDLQGGKKRPQIKKSKVLDRIRIATVDNFQGEEATVIIVCLVRSNERNNCGFLKTTNRINVLLSRAKHGMYIIGDAATSAHVPMWHEVITLLENSGNIGPKLQLQCPRHPSKKTFVGCPEDFEVECPEGGCSEVCGLRLSCGHICEFKCHPKPLHENSLCFKECSRPRDCGHACRLRCKDACGECRELVYDVALPCGHITPNISCYRTKDLARFTCSEYVQKTMPDCGHSVLIHCFRTNEPSIVCTEKCGYLLPCGHPCRRRCSECKSSGTHAECTTTCGKDYRLCGHKCSRACHEGTACSPCKQPCEIQCRHGKCPNKCGEACYPCAEECGWECEHQKLKCSMPCSVPCEKVPCDKRCEKKLGCKHRCPSVCGEVCPPIKYCQSCAAPEIKNQRVDLLTFETYEKIDLDTDPVIVLKCGHIYTMSSLDGFLELEKHYQMDQEGGKRRILMSGEALKGCPDCRRPFRDIDRYNRVFKSVLLDELTRRFVARSASEYADLMGRLEEFESGIERGRDGLLEQFSGEKPDQARALLNDYKKKGRHIQRLIREFNTSVLETEQPLTKVNDLYNAAFAKRGGAEEGQSFNFDKARIQTGLTYRGKCLDAKAKWVILSDWQIISTLNSVPLSIKRSLRDSIDTEVKKAIKDTSNLREQCQEAHLHHQEVEARVYHAHFSVLSMLNDKAREVRTDATVEAAVKKKELNSLNECDKLCKEYPGTLGRLRSVVEVARRAVNGQVFYTKVTSEEEMMVIRAMAEEFLGSGHWYYCVNGHPFTVGDCGMPMQLARCPECGQQIGGQDHIAAEGVRLASEFETRNNN</sequence>
<name>A0A7C8KAN7_ORBOL</name>
<comment type="subcellular location">
    <subcellularLocation>
        <location evidence="1">Cytoplasm</location>
    </subcellularLocation>
</comment>
<dbReference type="Pfam" id="PF13086">
    <property type="entry name" value="AAA_11"/>
    <property type="match status" value="1"/>
</dbReference>
<dbReference type="Pfam" id="PF13087">
    <property type="entry name" value="AAA_12"/>
    <property type="match status" value="1"/>
</dbReference>
<dbReference type="GO" id="GO:0031048">
    <property type="term" value="P:regulatory ncRNA-mediated heterochromatin formation"/>
    <property type="evidence" value="ECO:0007669"/>
    <property type="project" value="TreeGrafter"/>
</dbReference>
<dbReference type="InterPro" id="IPR027417">
    <property type="entry name" value="P-loop_NTPase"/>
</dbReference>
<dbReference type="SMART" id="SM00438">
    <property type="entry name" value="ZnF_NFX"/>
    <property type="match status" value="3"/>
</dbReference>
<reference evidence="10 11" key="1">
    <citation type="submission" date="2019-03" db="EMBL/GenBank/DDBJ databases">
        <title>Nematode-trapping fungi genome.</title>
        <authorList>
            <person name="Vidal-Diez De Ulzurrun G."/>
        </authorList>
    </citation>
    <scope>NUCLEOTIDE SEQUENCE [LARGE SCALE GENOMIC DNA]</scope>
    <source>
        <strain evidence="10 11">TWF154</strain>
    </source>
</reference>
<evidence type="ECO:0000256" key="7">
    <source>
        <dbReference type="ARBA" id="ARBA00022833"/>
    </source>
</evidence>
<evidence type="ECO:0000256" key="6">
    <source>
        <dbReference type="ARBA" id="ARBA00022806"/>
    </source>
</evidence>
<accession>A0A7C8KAN7</accession>
<keyword evidence="4" id="KW-0677">Repeat</keyword>
<keyword evidence="5" id="KW-0863">Zinc-finger</keyword>
<keyword evidence="7" id="KW-0862">Zinc</keyword>
<dbReference type="GO" id="GO:0005737">
    <property type="term" value="C:cytoplasm"/>
    <property type="evidence" value="ECO:0007669"/>
    <property type="project" value="UniProtKB-SubCell"/>
</dbReference>
<evidence type="ECO:0000256" key="4">
    <source>
        <dbReference type="ARBA" id="ARBA00022737"/>
    </source>
</evidence>
<organism evidence="10 11">
    <name type="scientific">Orbilia oligospora</name>
    <name type="common">Nematode-trapping fungus</name>
    <name type="synonym">Arthrobotrys oligospora</name>
    <dbReference type="NCBI Taxonomy" id="2813651"/>
    <lineage>
        <taxon>Eukaryota</taxon>
        <taxon>Fungi</taxon>
        <taxon>Dikarya</taxon>
        <taxon>Ascomycota</taxon>
        <taxon>Pezizomycotina</taxon>
        <taxon>Orbiliomycetes</taxon>
        <taxon>Orbiliales</taxon>
        <taxon>Orbiliaceae</taxon>
        <taxon>Orbilia</taxon>
    </lineage>
</organism>
<dbReference type="OrthoDB" id="2423195at2759"/>
<protein>
    <submittedName>
        <fullName evidence="10">Uncharacterized protein</fullName>
    </submittedName>
</protein>
<keyword evidence="2" id="KW-0963">Cytoplasm</keyword>
<dbReference type="Proteomes" id="UP000297595">
    <property type="component" value="Unassembled WGS sequence"/>
</dbReference>
<keyword evidence="6" id="KW-0378">Hydrolase</keyword>
<feature type="compositionally biased region" description="Low complexity" evidence="9">
    <location>
        <begin position="51"/>
        <end position="63"/>
    </location>
</feature>
<proteinExistence type="predicted"/>
<dbReference type="Gene3D" id="3.40.50.300">
    <property type="entry name" value="P-loop containing nucleotide triphosphate hydrolases"/>
    <property type="match status" value="2"/>
</dbReference>
<evidence type="ECO:0000256" key="5">
    <source>
        <dbReference type="ARBA" id="ARBA00022771"/>
    </source>
</evidence>
<keyword evidence="3" id="KW-0479">Metal-binding</keyword>
<dbReference type="InterPro" id="IPR041679">
    <property type="entry name" value="DNA2/NAM7-like_C"/>
</dbReference>
<dbReference type="EMBL" id="SOZJ01000003">
    <property type="protein sequence ID" value="TGJ69748.1"/>
    <property type="molecule type" value="Genomic_DNA"/>
</dbReference>
<evidence type="ECO:0000256" key="2">
    <source>
        <dbReference type="ARBA" id="ARBA00022490"/>
    </source>
</evidence>
<dbReference type="PANTHER" id="PTHR10887">
    <property type="entry name" value="DNA2/NAM7 HELICASE FAMILY"/>
    <property type="match status" value="1"/>
</dbReference>
<dbReference type="GO" id="GO:0002376">
    <property type="term" value="P:immune system process"/>
    <property type="evidence" value="ECO:0007669"/>
    <property type="project" value="UniProtKB-KW"/>
</dbReference>
<evidence type="ECO:0000256" key="9">
    <source>
        <dbReference type="SAM" id="MobiDB-lite"/>
    </source>
</evidence>
<dbReference type="GO" id="GO:0008270">
    <property type="term" value="F:zinc ion binding"/>
    <property type="evidence" value="ECO:0007669"/>
    <property type="project" value="UniProtKB-KW"/>
</dbReference>
<dbReference type="CDD" id="cd06008">
    <property type="entry name" value="NF-X1-zinc-finger"/>
    <property type="match status" value="2"/>
</dbReference>
<comment type="caution">
    <text evidence="10">The sequence shown here is derived from an EMBL/GenBank/DDBJ whole genome shotgun (WGS) entry which is preliminary data.</text>
</comment>
<keyword evidence="6" id="KW-0067">ATP-binding</keyword>
<evidence type="ECO:0000256" key="8">
    <source>
        <dbReference type="ARBA" id="ARBA00022859"/>
    </source>
</evidence>
<dbReference type="SUPFAM" id="SSF52540">
    <property type="entry name" value="P-loop containing nucleoside triphosphate hydrolases"/>
    <property type="match status" value="1"/>
</dbReference>
<gene>
    <name evidence="10" type="ORF">EYR41_005767</name>
</gene>
<evidence type="ECO:0000313" key="11">
    <source>
        <dbReference type="Proteomes" id="UP000297595"/>
    </source>
</evidence>
<dbReference type="InterPro" id="IPR000967">
    <property type="entry name" value="Znf_NFX1"/>
</dbReference>
<dbReference type="InterPro" id="IPR046439">
    <property type="entry name" value="ZF_RZ_dom"/>
</dbReference>
<dbReference type="InterPro" id="IPR047187">
    <property type="entry name" value="SF1_C_Upf1"/>
</dbReference>
<dbReference type="GO" id="GO:0031380">
    <property type="term" value="C:nuclear RNA-directed RNA polymerase complex"/>
    <property type="evidence" value="ECO:0007669"/>
    <property type="project" value="TreeGrafter"/>
</dbReference>
<keyword evidence="6" id="KW-0347">Helicase</keyword>
<keyword evidence="8" id="KW-0391">Immunity</keyword>
<dbReference type="Pfam" id="PF20173">
    <property type="entry name" value="ZnF_RZ-type"/>
    <property type="match status" value="1"/>
</dbReference>
<evidence type="ECO:0000256" key="1">
    <source>
        <dbReference type="ARBA" id="ARBA00004496"/>
    </source>
</evidence>
<dbReference type="PANTHER" id="PTHR10887:SF445">
    <property type="entry name" value="NFX1-TYPE ZINC FINGER-CONTAINING PROTEIN 1"/>
    <property type="match status" value="1"/>
</dbReference>
<feature type="compositionally biased region" description="Polar residues" evidence="9">
    <location>
        <begin position="26"/>
        <end position="43"/>
    </location>
</feature>
<dbReference type="CDD" id="cd18808">
    <property type="entry name" value="SF1_C_Upf1"/>
    <property type="match status" value="1"/>
</dbReference>
<evidence type="ECO:0000313" key="10">
    <source>
        <dbReference type="EMBL" id="TGJ69748.1"/>
    </source>
</evidence>
<keyword evidence="6" id="KW-0547">Nucleotide-binding</keyword>
<dbReference type="InterPro" id="IPR045055">
    <property type="entry name" value="DNA2/NAM7-like"/>
</dbReference>